<keyword evidence="4" id="KW-1185">Reference proteome</keyword>
<accession>A0A166JKI6</accession>
<protein>
    <recommendedName>
        <fullName evidence="2">INO80 complex subunit B-like conserved region domain-containing protein</fullName>
    </recommendedName>
</protein>
<reference evidence="3 4" key="1">
    <citation type="journal article" date="2016" name="Mol. Biol. Evol.">
        <title>Comparative Genomics of Early-Diverging Mushroom-Forming Fungi Provides Insights into the Origins of Lignocellulose Decay Capabilities.</title>
        <authorList>
            <person name="Nagy L.G."/>
            <person name="Riley R."/>
            <person name="Tritt A."/>
            <person name="Adam C."/>
            <person name="Daum C."/>
            <person name="Floudas D."/>
            <person name="Sun H."/>
            <person name="Yadav J.S."/>
            <person name="Pangilinan J."/>
            <person name="Larsson K.H."/>
            <person name="Matsuura K."/>
            <person name="Barry K."/>
            <person name="Labutti K."/>
            <person name="Kuo R."/>
            <person name="Ohm R.A."/>
            <person name="Bhattacharya S.S."/>
            <person name="Shirouzu T."/>
            <person name="Yoshinaga Y."/>
            <person name="Martin F.M."/>
            <person name="Grigoriev I.V."/>
            <person name="Hibbett D.S."/>
        </authorList>
    </citation>
    <scope>NUCLEOTIDE SEQUENCE [LARGE SCALE GENOMIC DNA]</scope>
    <source>
        <strain evidence="3 4">CBS 109695</strain>
    </source>
</reference>
<evidence type="ECO:0000256" key="1">
    <source>
        <dbReference type="SAM" id="MobiDB-lite"/>
    </source>
</evidence>
<organism evidence="3 4">
    <name type="scientific">Athelia psychrophila</name>
    <dbReference type="NCBI Taxonomy" id="1759441"/>
    <lineage>
        <taxon>Eukaryota</taxon>
        <taxon>Fungi</taxon>
        <taxon>Dikarya</taxon>
        <taxon>Basidiomycota</taxon>
        <taxon>Agaricomycotina</taxon>
        <taxon>Agaricomycetes</taxon>
        <taxon>Agaricomycetidae</taxon>
        <taxon>Atheliales</taxon>
        <taxon>Atheliaceae</taxon>
        <taxon>Athelia</taxon>
    </lineage>
</organism>
<dbReference type="Pfam" id="PF04795">
    <property type="entry name" value="PAPA-1"/>
    <property type="match status" value="1"/>
</dbReference>
<dbReference type="Proteomes" id="UP000076532">
    <property type="component" value="Unassembled WGS sequence"/>
</dbReference>
<feature type="domain" description="INO80 complex subunit B-like conserved region" evidence="2">
    <location>
        <begin position="7"/>
        <end position="100"/>
    </location>
</feature>
<evidence type="ECO:0000313" key="3">
    <source>
        <dbReference type="EMBL" id="KZP20959.1"/>
    </source>
</evidence>
<feature type="region of interest" description="Disordered" evidence="1">
    <location>
        <begin position="15"/>
        <end position="86"/>
    </location>
</feature>
<sequence>MTYLSLSQAETINRLLKKQSRPQAKNKRVAQIKATSQPTTKAPTPASASDAGEEDDGDGEGEEDGEEDSAQGSGSGRGEPQMYRWVSGAGGITLSVPASLLPTPPPLHDGMEVDMDTSTGTSRGGAREGLPALCDVQSCGVPRKYRLVGNWERGACGMDHLKILELQQVA</sequence>
<dbReference type="EMBL" id="KV417551">
    <property type="protein sequence ID" value="KZP20959.1"/>
    <property type="molecule type" value="Genomic_DNA"/>
</dbReference>
<feature type="compositionally biased region" description="Acidic residues" evidence="1">
    <location>
        <begin position="51"/>
        <end position="69"/>
    </location>
</feature>
<dbReference type="OrthoDB" id="2021186at2759"/>
<feature type="compositionally biased region" description="Polar residues" evidence="1">
    <location>
        <begin position="33"/>
        <end position="42"/>
    </location>
</feature>
<name>A0A166JKI6_9AGAM</name>
<dbReference type="GO" id="GO:0031011">
    <property type="term" value="C:Ino80 complex"/>
    <property type="evidence" value="ECO:0007669"/>
    <property type="project" value="InterPro"/>
</dbReference>
<dbReference type="AlphaFoldDB" id="A0A166JKI6"/>
<proteinExistence type="predicted"/>
<dbReference type="InterPro" id="IPR006880">
    <property type="entry name" value="INO80B_C"/>
</dbReference>
<dbReference type="STRING" id="436010.A0A166JKI6"/>
<evidence type="ECO:0000259" key="2">
    <source>
        <dbReference type="SMART" id="SM01406"/>
    </source>
</evidence>
<evidence type="ECO:0000313" key="4">
    <source>
        <dbReference type="Proteomes" id="UP000076532"/>
    </source>
</evidence>
<dbReference type="SMART" id="SM01406">
    <property type="entry name" value="PAPA-1"/>
    <property type="match status" value="1"/>
</dbReference>
<feature type="compositionally biased region" description="Basic residues" evidence="1">
    <location>
        <begin position="15"/>
        <end position="30"/>
    </location>
</feature>
<gene>
    <name evidence="3" type="ORF">FIBSPDRAFT_526598</name>
</gene>